<keyword evidence="1" id="KW-0812">Transmembrane</keyword>
<dbReference type="EMBL" id="BT133636">
    <property type="protein sequence ID" value="AFK33431.1"/>
    <property type="molecule type" value="mRNA"/>
</dbReference>
<keyword evidence="1" id="KW-0472">Membrane</keyword>
<evidence type="ECO:0000259" key="2">
    <source>
        <dbReference type="Pfam" id="PF07127"/>
    </source>
</evidence>
<organism evidence="3">
    <name type="scientific">Medicago truncatula</name>
    <name type="common">Barrel medic</name>
    <name type="synonym">Medicago tribuloides</name>
    <dbReference type="NCBI Taxonomy" id="3880"/>
    <lineage>
        <taxon>Eukaryota</taxon>
        <taxon>Viridiplantae</taxon>
        <taxon>Streptophyta</taxon>
        <taxon>Embryophyta</taxon>
        <taxon>Tracheophyta</taxon>
        <taxon>Spermatophyta</taxon>
        <taxon>Magnoliopsida</taxon>
        <taxon>eudicotyledons</taxon>
        <taxon>Gunneridae</taxon>
        <taxon>Pentapetalae</taxon>
        <taxon>rosids</taxon>
        <taxon>fabids</taxon>
        <taxon>Fabales</taxon>
        <taxon>Fabaceae</taxon>
        <taxon>Papilionoideae</taxon>
        <taxon>50 kb inversion clade</taxon>
        <taxon>NPAAA clade</taxon>
        <taxon>Hologalegina</taxon>
        <taxon>IRL clade</taxon>
        <taxon>Trifolieae</taxon>
        <taxon>Medicago</taxon>
    </lineage>
</organism>
<dbReference type="InterPro" id="IPR009810">
    <property type="entry name" value="Nodulin_late_dom"/>
</dbReference>
<sequence length="70" mass="7933">MQSVENMAEVIKFVNVIIIFISLFPFAMTVDADMVICTQDFDCQTKICPFDLQPKCTILFEFLLSLCGCV</sequence>
<protein>
    <recommendedName>
        <fullName evidence="2">Late nodulin domain-containing protein</fullName>
    </recommendedName>
</protein>
<dbReference type="AlphaFoldDB" id="I3RZI9"/>
<proteinExistence type="evidence at transcript level"/>
<accession>I3RZI9</accession>
<reference evidence="3" key="1">
    <citation type="submission" date="2012-05" db="EMBL/GenBank/DDBJ databases">
        <authorList>
            <person name="Krishnakumar V."/>
            <person name="Cheung F."/>
            <person name="Xiao Y."/>
            <person name="Chan A."/>
            <person name="Moskal W.A."/>
            <person name="Town C.D."/>
        </authorList>
    </citation>
    <scope>NUCLEOTIDE SEQUENCE</scope>
</reference>
<feature type="transmembrane region" description="Helical" evidence="1">
    <location>
        <begin position="12"/>
        <end position="30"/>
    </location>
</feature>
<name>I3RZI9_MEDTR</name>
<dbReference type="Pfam" id="PF07127">
    <property type="entry name" value="Nodulin_late"/>
    <property type="match status" value="1"/>
</dbReference>
<dbReference type="GO" id="GO:0046872">
    <property type="term" value="F:metal ion binding"/>
    <property type="evidence" value="ECO:0007669"/>
    <property type="project" value="InterPro"/>
</dbReference>
<keyword evidence="1" id="KW-1133">Transmembrane helix</keyword>
<feature type="domain" description="Late nodulin" evidence="2">
    <location>
        <begin position="7"/>
        <end position="57"/>
    </location>
</feature>
<evidence type="ECO:0000256" key="1">
    <source>
        <dbReference type="SAM" id="Phobius"/>
    </source>
</evidence>
<evidence type="ECO:0000313" key="3">
    <source>
        <dbReference type="EMBL" id="AFK33431.1"/>
    </source>
</evidence>